<comment type="caution">
    <text evidence="4">The sequence shown here is derived from an EMBL/GenBank/DDBJ whole genome shotgun (WGS) entry which is preliminary data.</text>
</comment>
<feature type="transmembrane region" description="Helical" evidence="2">
    <location>
        <begin position="419"/>
        <end position="442"/>
    </location>
</feature>
<evidence type="ECO:0000313" key="5">
    <source>
        <dbReference type="Proteomes" id="UP000692954"/>
    </source>
</evidence>
<organism evidence="4 5">
    <name type="scientific">Paramecium sonneborni</name>
    <dbReference type="NCBI Taxonomy" id="65129"/>
    <lineage>
        <taxon>Eukaryota</taxon>
        <taxon>Sar</taxon>
        <taxon>Alveolata</taxon>
        <taxon>Ciliophora</taxon>
        <taxon>Intramacronucleata</taxon>
        <taxon>Oligohymenophorea</taxon>
        <taxon>Peniculida</taxon>
        <taxon>Parameciidae</taxon>
        <taxon>Paramecium</taxon>
    </lineage>
</organism>
<feature type="transmembrane region" description="Helical" evidence="2">
    <location>
        <begin position="957"/>
        <end position="979"/>
    </location>
</feature>
<evidence type="ECO:0000313" key="4">
    <source>
        <dbReference type="EMBL" id="CAD8070926.1"/>
    </source>
</evidence>
<feature type="transmembrane region" description="Helical" evidence="2">
    <location>
        <begin position="882"/>
        <end position="901"/>
    </location>
</feature>
<evidence type="ECO:0000256" key="3">
    <source>
        <dbReference type="SAM" id="SignalP"/>
    </source>
</evidence>
<evidence type="ECO:0008006" key="6">
    <source>
        <dbReference type="Google" id="ProtNLM"/>
    </source>
</evidence>
<reference evidence="4" key="1">
    <citation type="submission" date="2021-01" db="EMBL/GenBank/DDBJ databases">
        <authorList>
            <consortium name="Genoscope - CEA"/>
            <person name="William W."/>
        </authorList>
    </citation>
    <scope>NUCLEOTIDE SEQUENCE</scope>
</reference>
<dbReference type="OrthoDB" id="298471at2759"/>
<keyword evidence="5" id="KW-1185">Reference proteome</keyword>
<accession>A0A8S1M2K3</accession>
<feature type="transmembrane region" description="Helical" evidence="2">
    <location>
        <begin position="704"/>
        <end position="722"/>
    </location>
</feature>
<feature type="region of interest" description="Disordered" evidence="1">
    <location>
        <begin position="562"/>
        <end position="594"/>
    </location>
</feature>
<keyword evidence="2" id="KW-0472">Membrane</keyword>
<feature type="signal peptide" evidence="3">
    <location>
        <begin position="1"/>
        <end position="16"/>
    </location>
</feature>
<keyword evidence="2" id="KW-1133">Transmembrane helix</keyword>
<dbReference type="Proteomes" id="UP000692954">
    <property type="component" value="Unassembled WGS sequence"/>
</dbReference>
<evidence type="ECO:0000256" key="1">
    <source>
        <dbReference type="SAM" id="MobiDB-lite"/>
    </source>
</evidence>
<feature type="transmembrane region" description="Helical" evidence="2">
    <location>
        <begin position="991"/>
        <end position="1013"/>
    </location>
</feature>
<keyword evidence="2" id="KW-0812">Transmembrane</keyword>
<evidence type="ECO:0000256" key="2">
    <source>
        <dbReference type="SAM" id="Phobius"/>
    </source>
</evidence>
<proteinExistence type="predicted"/>
<feature type="transmembrane region" description="Helical" evidence="2">
    <location>
        <begin position="675"/>
        <end position="692"/>
    </location>
</feature>
<sequence>MIIFLFFLQTYQLRFNITTPEGNPSEFITLQTYQTLKLKVEFGNYQLGTEKIFLYITDKISHEINKSCTLKLMNRQEDELKIFVNATNTEDKTILTSLAISAIIISPARGLLTQPNLFPIILSQKLIESYMMPFNLPTNQIYNLDVINEDLQQLPQNLTPFGQEFWQEYQENDISIIALTWIPFIGNCKDHGYYLYLYNLLENATYCDLVAEEDTKVVNMVPNNGFNAKGDSCNIKLECYFLENLMIEYEGNKWWQSEEESLFYISKYALNYKYVAQNSDDSLTNHFYNQIQAQDESLIAVQFVTSGIIRNSYPTEFTFHILYNQITQKEKQIVSAVITASNYQKVTQIINQYTFNIVYRPMDYLELINSFQFDITLYLVLYLVIGILINIGIFVIWLINKSISIIPDPPKLRIYQTFIVAFIPPITGVIRATIPIVIYVLILDYLFATDLFSGITYNYDGLPEELDNQQLYQKGRVGLMLVVSGIIIMKIACKLSIPKPIDEDWGIIRSNIEKKNEEKYFDFSISEEESKESPIKQDEIREAQGTSKNVENNLQSNSISRQGSLFSKQQPPIPGSAPPMTKEKESTMPKNSLFKKATILKQSSSIKDNQSLKDSISPVQLLQRQNSSGVPIDKNKSIFNQAQQSQQPQINENQQQPEEEDIIDKLKDSLISKDYHYQLICIMIAALLLFFLGFSYEQLFYKNIYYFLIVLQFVESFVYWLLSEYLLEEQTLIQPLMACLEVVQFIMFMAAESFQEFVISFVIRLSLIIVFRTYINPVIRNFKHFKKKLMNFINKWQPFFNLEQEQEQLPEDNISFYLGQHTDSKFTEDQSVEYVIQMNMGFSSKVHAIFIKPIVLVFIKLFEKESQITNNYYIGFQEFNYYIYFAFFVIIPQIFIDIYVLNSLEMIYGFKLFDYFDYCKYRNDFRIQKFFEHSFSYDRSIDPKYRSIDNMKFTDQFYYNGSLVIYSILLCILGTTIMIRNNYVLYQDPAIFLIILFIYIFITLLQNIMLYIWNKMDVWKIKDTKQKLNLDSLEEFLNPAKENIEQIIEVDAFKKHFIKLNKDWLVSNMELFINVDQFTQHDEFLLQTYQLLLNDERKAQKEIIRNEQMIKKQKELELKSKKKRRKTSQSQSIIKSQRDIEEIDGYQHTIRIKRSQVENLRKILSIWYYKAKQTLFLKYLVSDVLAQNQAEHCKRCGLDIELRVVELIPFEKMSNQFKYRIMGTPFNKFEWIKYYETHQKFVTLCIDCENAYKSRFLQRQNQSANDVAKLASQNFVAKAFVFKWLYAARARMLHKKSKLVEQLNY</sequence>
<name>A0A8S1M2K3_9CILI</name>
<feature type="transmembrane region" description="Helical" evidence="2">
    <location>
        <begin position="757"/>
        <end position="779"/>
    </location>
</feature>
<protein>
    <recommendedName>
        <fullName evidence="6">Transmembrane protein</fullName>
    </recommendedName>
</protein>
<feature type="transmembrane region" description="Helical" evidence="2">
    <location>
        <begin position="375"/>
        <end position="399"/>
    </location>
</feature>
<gene>
    <name evidence="4" type="ORF">PSON_ATCC_30995.1.T0270241</name>
</gene>
<keyword evidence="3" id="KW-0732">Signal</keyword>
<feature type="chain" id="PRO_5035798935" description="Transmembrane protein" evidence="3">
    <location>
        <begin position="17"/>
        <end position="1305"/>
    </location>
</feature>
<dbReference type="EMBL" id="CAJJDN010000027">
    <property type="protein sequence ID" value="CAD8070926.1"/>
    <property type="molecule type" value="Genomic_DNA"/>
</dbReference>